<dbReference type="AlphaFoldDB" id="A0A0N5B0C1"/>
<evidence type="ECO:0000313" key="12">
    <source>
        <dbReference type="WBParaSite" id="SMUV_0001072201-mRNA-1"/>
    </source>
</evidence>
<dbReference type="Pfam" id="PF00067">
    <property type="entry name" value="p450"/>
    <property type="match status" value="1"/>
</dbReference>
<feature type="binding site" description="axial binding residue" evidence="9">
    <location>
        <position position="306"/>
    </location>
    <ligand>
        <name>heme</name>
        <dbReference type="ChEBI" id="CHEBI:30413"/>
    </ligand>
    <ligandPart>
        <name>Fe</name>
        <dbReference type="ChEBI" id="CHEBI:18248"/>
    </ligandPart>
</feature>
<keyword evidence="8" id="KW-0472">Membrane</keyword>
<dbReference type="PANTHER" id="PTHR24291">
    <property type="entry name" value="CYTOCHROME P450 FAMILY 4"/>
    <property type="match status" value="1"/>
</dbReference>
<dbReference type="PANTHER" id="PTHR24291:SF189">
    <property type="entry name" value="CYTOCHROME P450 4C3-RELATED"/>
    <property type="match status" value="1"/>
</dbReference>
<evidence type="ECO:0000256" key="5">
    <source>
        <dbReference type="ARBA" id="ARBA00022824"/>
    </source>
</evidence>
<evidence type="ECO:0000256" key="10">
    <source>
        <dbReference type="RuleBase" id="RU000461"/>
    </source>
</evidence>
<dbReference type="Proteomes" id="UP000046393">
    <property type="component" value="Unplaced"/>
</dbReference>
<dbReference type="GO" id="GO:0005506">
    <property type="term" value="F:iron ion binding"/>
    <property type="evidence" value="ECO:0007669"/>
    <property type="project" value="InterPro"/>
</dbReference>
<dbReference type="InterPro" id="IPR036396">
    <property type="entry name" value="Cyt_P450_sf"/>
</dbReference>
<comment type="cofactor">
    <cofactor evidence="1 9">
        <name>heme</name>
        <dbReference type="ChEBI" id="CHEBI:30413"/>
    </cofactor>
</comment>
<protein>
    <submittedName>
        <fullName evidence="12">Cytochrome P450</fullName>
    </submittedName>
</protein>
<evidence type="ECO:0000256" key="9">
    <source>
        <dbReference type="PIRSR" id="PIRSR602401-1"/>
    </source>
</evidence>
<evidence type="ECO:0000256" key="2">
    <source>
        <dbReference type="ARBA" id="ARBA00004586"/>
    </source>
</evidence>
<dbReference type="WBParaSite" id="SMUV_0001072201-mRNA-1">
    <property type="protein sequence ID" value="SMUV_0001072201-mRNA-1"/>
    <property type="gene ID" value="SMUV_0001072201"/>
</dbReference>
<dbReference type="PROSITE" id="PS00086">
    <property type="entry name" value="CYTOCHROME_P450"/>
    <property type="match status" value="1"/>
</dbReference>
<evidence type="ECO:0000256" key="6">
    <source>
        <dbReference type="ARBA" id="ARBA00023004"/>
    </source>
</evidence>
<comment type="subcellular location">
    <subcellularLocation>
        <location evidence="2">Endoplasmic reticulum membrane</location>
    </subcellularLocation>
</comment>
<evidence type="ECO:0000256" key="3">
    <source>
        <dbReference type="ARBA" id="ARBA00010617"/>
    </source>
</evidence>
<organism evidence="11 12">
    <name type="scientific">Syphacia muris</name>
    <dbReference type="NCBI Taxonomy" id="451379"/>
    <lineage>
        <taxon>Eukaryota</taxon>
        <taxon>Metazoa</taxon>
        <taxon>Ecdysozoa</taxon>
        <taxon>Nematoda</taxon>
        <taxon>Chromadorea</taxon>
        <taxon>Rhabditida</taxon>
        <taxon>Spirurina</taxon>
        <taxon>Oxyuridomorpha</taxon>
        <taxon>Oxyuroidea</taxon>
        <taxon>Oxyuridae</taxon>
        <taxon>Syphacia</taxon>
    </lineage>
</organism>
<dbReference type="GO" id="GO:0020037">
    <property type="term" value="F:heme binding"/>
    <property type="evidence" value="ECO:0007669"/>
    <property type="project" value="InterPro"/>
</dbReference>
<evidence type="ECO:0000256" key="8">
    <source>
        <dbReference type="ARBA" id="ARBA00023136"/>
    </source>
</evidence>
<dbReference type="GO" id="GO:0004497">
    <property type="term" value="F:monooxygenase activity"/>
    <property type="evidence" value="ECO:0007669"/>
    <property type="project" value="UniProtKB-KW"/>
</dbReference>
<evidence type="ECO:0000256" key="1">
    <source>
        <dbReference type="ARBA" id="ARBA00001971"/>
    </source>
</evidence>
<dbReference type="InterPro" id="IPR050196">
    <property type="entry name" value="Cytochrome_P450_Monoox"/>
</dbReference>
<dbReference type="PRINTS" id="PR00463">
    <property type="entry name" value="EP450I"/>
</dbReference>
<dbReference type="InterPro" id="IPR002401">
    <property type="entry name" value="Cyt_P450_E_grp-I"/>
</dbReference>
<keyword evidence="11" id="KW-1185">Reference proteome</keyword>
<reference evidence="12" key="1">
    <citation type="submission" date="2017-02" db="UniProtKB">
        <authorList>
            <consortium name="WormBaseParasite"/>
        </authorList>
    </citation>
    <scope>IDENTIFICATION</scope>
</reference>
<keyword evidence="7 10" id="KW-0503">Monooxygenase</keyword>
<proteinExistence type="inferred from homology"/>
<dbReference type="GO" id="GO:0005789">
    <property type="term" value="C:endoplasmic reticulum membrane"/>
    <property type="evidence" value="ECO:0007669"/>
    <property type="project" value="UniProtKB-SubCell"/>
</dbReference>
<accession>A0A0N5B0C1</accession>
<dbReference type="STRING" id="451379.A0A0N5B0C1"/>
<evidence type="ECO:0000313" key="11">
    <source>
        <dbReference type="Proteomes" id="UP000046393"/>
    </source>
</evidence>
<keyword evidence="9 10" id="KW-0479">Metal-binding</keyword>
<name>A0A0N5B0C1_9BILA</name>
<dbReference type="SUPFAM" id="SSF48264">
    <property type="entry name" value="Cytochrome P450"/>
    <property type="match status" value="1"/>
</dbReference>
<keyword evidence="10" id="KW-0560">Oxidoreductase</keyword>
<keyword evidence="6 9" id="KW-0408">Iron</keyword>
<evidence type="ECO:0000256" key="7">
    <source>
        <dbReference type="ARBA" id="ARBA00023033"/>
    </source>
</evidence>
<keyword evidence="4 9" id="KW-0349">Heme</keyword>
<evidence type="ECO:0000256" key="4">
    <source>
        <dbReference type="ARBA" id="ARBA00022617"/>
    </source>
</evidence>
<dbReference type="Gene3D" id="1.10.630.10">
    <property type="entry name" value="Cytochrome P450"/>
    <property type="match status" value="1"/>
</dbReference>
<keyword evidence="5" id="KW-0256">Endoplasmic reticulum</keyword>
<dbReference type="InterPro" id="IPR001128">
    <property type="entry name" value="Cyt_P450"/>
</dbReference>
<comment type="similarity">
    <text evidence="3 10">Belongs to the cytochrome P450 family.</text>
</comment>
<dbReference type="PRINTS" id="PR00385">
    <property type="entry name" value="P450"/>
</dbReference>
<sequence length="360" mass="41977">MLYWNISSVRKDFLFRSGEKWHARRKLLTPSFHLSVLNNYFKTFNSQAVVSALGIQLNAQKGENEEFFYAVVRVFEMMFKTIRYPWLRLKFVWYGLGYGWEFDKNATILTTLTRKVFEEMETSPTFDEVSSRKRNRLSFLDLLISLRKEHNLSVEDICEEVGTIFVAGYDTTSSSMGYLLYLLGQHPEQQEKVYEEIVEVLGSDVNREIKMEDIKQLKYIDQCIKETLRLYPAVPMIGRLITEDLQVGDYTLPAGVTASVAPYSVQRDPKHWYDPEKFDPDRFAPENSIGRDPFAFIPFSAGMRNCLGQKFALMEEKVMLCRIIGNYQITTMTDDAENRGLPEITMKPERGFPLKFKLRR</sequence>
<dbReference type="InterPro" id="IPR017972">
    <property type="entry name" value="Cyt_P450_CS"/>
</dbReference>
<dbReference type="GO" id="GO:0016705">
    <property type="term" value="F:oxidoreductase activity, acting on paired donors, with incorporation or reduction of molecular oxygen"/>
    <property type="evidence" value="ECO:0007669"/>
    <property type="project" value="InterPro"/>
</dbReference>